<dbReference type="PANTHER" id="PTHR43143:SF1">
    <property type="entry name" value="SERINE_THREONINE-PROTEIN PHOSPHATASE CPPED1"/>
    <property type="match status" value="1"/>
</dbReference>
<dbReference type="PANTHER" id="PTHR43143">
    <property type="entry name" value="METALLOPHOSPHOESTERASE, CALCINEURIN SUPERFAMILY"/>
    <property type="match status" value="1"/>
</dbReference>
<dbReference type="GO" id="GO:0016787">
    <property type="term" value="F:hydrolase activity"/>
    <property type="evidence" value="ECO:0007669"/>
    <property type="project" value="InterPro"/>
</dbReference>
<dbReference type="EMBL" id="GBHO01013582">
    <property type="protein sequence ID" value="JAG30022.1"/>
    <property type="molecule type" value="Transcribed_RNA"/>
</dbReference>
<dbReference type="InterPro" id="IPR051918">
    <property type="entry name" value="STPP_CPPED1"/>
</dbReference>
<dbReference type="AlphaFoldDB" id="A0A0A9YAB5"/>
<gene>
    <name evidence="2" type="primary">Cpped1</name>
    <name evidence="2" type="ORF">CM83_14721</name>
</gene>
<sequence length="310" mass="35362">MMSKKPEARSKSIDKPEGRASFVFVPDNKRISDPAKIQRRLCDASIFPYSFVVGADTQFGLISKTKNNNLDDWDAERTLMSKCIDQINHLTPKPQFFVIIGDMCDSSPTSNNEYARRRNQERDFFTIMDTLDEDIYFVAVSGEHDLGDDPTHSSMNRYRLSFGQEFFDFVIAGVRFIVLNSQYYISNTHVASFAEDQERWLDEKLKEGNSGPHGPIIFMHVPPFVEDIQEPDSKEAISKSTREKLMKKLVSGGVRYIFCGHLHKNANATYNHLEVITTTAIGHQMGSDKPGFRVVTVHTDRIEHNFVPIN</sequence>
<evidence type="ECO:0000313" key="3">
    <source>
        <dbReference type="EMBL" id="JAG58029.1"/>
    </source>
</evidence>
<evidence type="ECO:0000259" key="1">
    <source>
        <dbReference type="Pfam" id="PF00149"/>
    </source>
</evidence>
<proteinExistence type="predicted"/>
<evidence type="ECO:0000313" key="2">
    <source>
        <dbReference type="EMBL" id="JAG30022.1"/>
    </source>
</evidence>
<reference evidence="3" key="3">
    <citation type="submission" date="2014-09" db="EMBL/GenBank/DDBJ databases">
        <authorList>
            <person name="Magalhaes I.L.F."/>
            <person name="Oliveira U."/>
            <person name="Santos F.R."/>
            <person name="Vidigal T.H.D.A."/>
            <person name="Brescovit A.D."/>
            <person name="Santos A.J."/>
        </authorList>
    </citation>
    <scope>NUCLEOTIDE SEQUENCE</scope>
</reference>
<reference evidence="2" key="1">
    <citation type="journal article" date="2014" name="PLoS ONE">
        <title>Transcriptome-Based Identification of ABC Transporters in the Western Tarnished Plant Bug Lygus hesperus.</title>
        <authorList>
            <person name="Hull J.J."/>
            <person name="Chaney K."/>
            <person name="Geib S.M."/>
            <person name="Fabrick J.A."/>
            <person name="Brent C.S."/>
            <person name="Walsh D."/>
            <person name="Lavine L.C."/>
        </authorList>
    </citation>
    <scope>NUCLEOTIDE SEQUENCE</scope>
</reference>
<name>A0A0A9YAB5_LYGHE</name>
<dbReference type="EMBL" id="GBRD01007792">
    <property type="protein sequence ID" value="JAG58029.1"/>
    <property type="molecule type" value="Transcribed_RNA"/>
</dbReference>
<accession>A0A0A9YAB5</accession>
<dbReference type="InterPro" id="IPR029052">
    <property type="entry name" value="Metallo-depent_PP-like"/>
</dbReference>
<reference evidence="2" key="2">
    <citation type="submission" date="2014-07" db="EMBL/GenBank/DDBJ databases">
        <authorList>
            <person name="Hull J."/>
        </authorList>
    </citation>
    <scope>NUCLEOTIDE SEQUENCE</scope>
</reference>
<organism evidence="2">
    <name type="scientific">Lygus hesperus</name>
    <name type="common">Western plant bug</name>
    <dbReference type="NCBI Taxonomy" id="30085"/>
    <lineage>
        <taxon>Eukaryota</taxon>
        <taxon>Metazoa</taxon>
        <taxon>Ecdysozoa</taxon>
        <taxon>Arthropoda</taxon>
        <taxon>Hexapoda</taxon>
        <taxon>Insecta</taxon>
        <taxon>Pterygota</taxon>
        <taxon>Neoptera</taxon>
        <taxon>Paraneoptera</taxon>
        <taxon>Hemiptera</taxon>
        <taxon>Heteroptera</taxon>
        <taxon>Panheteroptera</taxon>
        <taxon>Cimicomorpha</taxon>
        <taxon>Miridae</taxon>
        <taxon>Mirini</taxon>
        <taxon>Lygus</taxon>
    </lineage>
</organism>
<protein>
    <submittedName>
        <fullName evidence="2">Calcineurin-like phosphoesterase domain-containing protein 1</fullName>
    </submittedName>
</protein>
<dbReference type="InterPro" id="IPR004843">
    <property type="entry name" value="Calcineurin-like_PHP"/>
</dbReference>
<feature type="domain" description="Calcineurin-like phosphoesterase" evidence="1">
    <location>
        <begin position="83"/>
        <end position="264"/>
    </location>
</feature>
<dbReference type="Gene3D" id="3.60.21.10">
    <property type="match status" value="1"/>
</dbReference>
<dbReference type="SUPFAM" id="SSF56300">
    <property type="entry name" value="Metallo-dependent phosphatases"/>
    <property type="match status" value="1"/>
</dbReference>
<dbReference type="Pfam" id="PF00149">
    <property type="entry name" value="Metallophos"/>
    <property type="match status" value="1"/>
</dbReference>